<dbReference type="PROSITE" id="PS50165">
    <property type="entry name" value="UVRC"/>
    <property type="match status" value="1"/>
</dbReference>
<dbReference type="Gene3D" id="4.10.860.10">
    <property type="entry name" value="UVR domain"/>
    <property type="match status" value="1"/>
</dbReference>
<dbReference type="InterPro" id="IPR050066">
    <property type="entry name" value="UvrABC_protein_C"/>
</dbReference>
<dbReference type="InterPro" id="IPR036876">
    <property type="entry name" value="UVR_dom_sf"/>
</dbReference>
<evidence type="ECO:0000313" key="4">
    <source>
        <dbReference type="EMBL" id="PIR98713.1"/>
    </source>
</evidence>
<evidence type="ECO:0000259" key="2">
    <source>
        <dbReference type="PROSITE" id="PS50164"/>
    </source>
</evidence>
<feature type="domain" description="UvrC family homology region profile" evidence="3">
    <location>
        <begin position="135"/>
        <end position="281"/>
    </location>
</feature>
<dbReference type="InterPro" id="IPR001943">
    <property type="entry name" value="UVR_dom"/>
</dbReference>
<dbReference type="PANTHER" id="PTHR30562">
    <property type="entry name" value="UVRC/OXIDOREDUCTASE"/>
    <property type="match status" value="1"/>
</dbReference>
<reference evidence="5" key="1">
    <citation type="submission" date="2017-09" db="EMBL/GenBank/DDBJ databases">
        <title>Depth-based differentiation of microbial function through sediment-hosted aquifers and enrichment of novel symbionts in the deep terrestrial subsurface.</title>
        <authorList>
            <person name="Probst A.J."/>
            <person name="Ladd B."/>
            <person name="Jarett J.K."/>
            <person name="Geller-Mcgrath D.E."/>
            <person name="Sieber C.M.K."/>
            <person name="Emerson J.B."/>
            <person name="Anantharaman K."/>
            <person name="Thomas B.C."/>
            <person name="Malmstrom R."/>
            <person name="Stieglmeier M."/>
            <person name="Klingl A."/>
            <person name="Woyke T."/>
            <person name="Ryan C.M."/>
            <person name="Banfield J.F."/>
        </authorList>
    </citation>
    <scope>NUCLEOTIDE SEQUENCE [LARGE SCALE GENOMIC DNA]</scope>
</reference>
<dbReference type="EMBL" id="PFAG01000001">
    <property type="protein sequence ID" value="PIR98713.1"/>
    <property type="molecule type" value="Genomic_DNA"/>
</dbReference>
<evidence type="ECO:0000259" key="1">
    <source>
        <dbReference type="PROSITE" id="PS50151"/>
    </source>
</evidence>
<dbReference type="SUPFAM" id="SSF46600">
    <property type="entry name" value="C-terminal UvrC-binding domain of UvrB"/>
    <property type="match status" value="1"/>
</dbReference>
<dbReference type="InterPro" id="IPR001162">
    <property type="entry name" value="UvrC_RNase_H_dom"/>
</dbReference>
<dbReference type="Gene3D" id="3.40.1440.10">
    <property type="entry name" value="GIY-YIG endonuclease"/>
    <property type="match status" value="1"/>
</dbReference>
<dbReference type="Pfam" id="PF02151">
    <property type="entry name" value="UVR"/>
    <property type="match status" value="1"/>
</dbReference>
<accession>A0A2H0VI10</accession>
<gene>
    <name evidence="4" type="ORF">COT88_00005</name>
</gene>
<dbReference type="Proteomes" id="UP000230776">
    <property type="component" value="Unassembled WGS sequence"/>
</dbReference>
<sequence>YIETATAIEALILESQLIKKYNPPYNFKSKDDTSFWYVEITKEDFPRVLLVRGKDLAEKKGSETFGPFTNASDLRAALRIIRKIFPYSTHDESKIGKARRPCIDAQINLCPGTCVGGIDKKSYEKNIRNIRLLFRGKKEKLIQTLEKDMLKASKALDFEEAEILKRQLFALSHIQDIALITNPDLSGLDDKKPRIEGYDISNISGDSAVGSMVVFSGDRPVKNAYRKFKIRTINQPDDTGMLKEMIERRANRIPPTGNWPAPDLILVDGGRGQVNVTKAVLENAGIKIPVVGIAKGPTRKKNEFIGSIPKGISEETLIRVRDEAHRFAISYHKQLRSANFIKR</sequence>
<dbReference type="InterPro" id="IPR038476">
    <property type="entry name" value="UvrC_RNase_H_dom_sf"/>
</dbReference>
<dbReference type="AlphaFoldDB" id="A0A2H0VI10"/>
<evidence type="ECO:0000313" key="5">
    <source>
        <dbReference type="Proteomes" id="UP000230776"/>
    </source>
</evidence>
<feature type="domain" description="GIY-YIG" evidence="2">
    <location>
        <begin position="1"/>
        <end position="27"/>
    </location>
</feature>
<dbReference type="InterPro" id="IPR000305">
    <property type="entry name" value="GIY-YIG_endonuc"/>
</dbReference>
<dbReference type="PROSITE" id="PS50151">
    <property type="entry name" value="UVR"/>
    <property type="match status" value="1"/>
</dbReference>
<organism evidence="4 5">
    <name type="scientific">Candidatus Colwellbacteria bacterium CG10_big_fil_rev_8_21_14_0_10_41_28</name>
    <dbReference type="NCBI Taxonomy" id="1974539"/>
    <lineage>
        <taxon>Bacteria</taxon>
        <taxon>Candidatus Colwelliibacteriota</taxon>
    </lineage>
</organism>
<feature type="domain" description="UVR" evidence="1">
    <location>
        <begin position="139"/>
        <end position="174"/>
    </location>
</feature>
<evidence type="ECO:0000259" key="3">
    <source>
        <dbReference type="PROSITE" id="PS50165"/>
    </source>
</evidence>
<protein>
    <recommendedName>
        <fullName evidence="6">Excinuclease ABC subunit C</fullName>
    </recommendedName>
</protein>
<dbReference type="GO" id="GO:0009381">
    <property type="term" value="F:excinuclease ABC activity"/>
    <property type="evidence" value="ECO:0007669"/>
    <property type="project" value="InterPro"/>
</dbReference>
<evidence type="ECO:0008006" key="6">
    <source>
        <dbReference type="Google" id="ProtNLM"/>
    </source>
</evidence>
<dbReference type="PANTHER" id="PTHR30562:SF1">
    <property type="entry name" value="UVRABC SYSTEM PROTEIN C"/>
    <property type="match status" value="1"/>
</dbReference>
<name>A0A2H0VI10_9BACT</name>
<dbReference type="GO" id="GO:0009380">
    <property type="term" value="C:excinuclease repair complex"/>
    <property type="evidence" value="ECO:0007669"/>
    <property type="project" value="TreeGrafter"/>
</dbReference>
<feature type="non-terminal residue" evidence="4">
    <location>
        <position position="1"/>
    </location>
</feature>
<proteinExistence type="predicted"/>
<dbReference type="PROSITE" id="PS50164">
    <property type="entry name" value="GIY_YIG"/>
    <property type="match status" value="1"/>
</dbReference>
<dbReference type="GO" id="GO:0006974">
    <property type="term" value="P:DNA damage response"/>
    <property type="evidence" value="ECO:0007669"/>
    <property type="project" value="TreeGrafter"/>
</dbReference>
<dbReference type="Pfam" id="PF08459">
    <property type="entry name" value="UvrC_RNaseH_dom"/>
    <property type="match status" value="1"/>
</dbReference>
<dbReference type="InterPro" id="IPR035901">
    <property type="entry name" value="GIY-YIG_endonuc_sf"/>
</dbReference>
<comment type="caution">
    <text evidence="4">The sequence shown here is derived from an EMBL/GenBank/DDBJ whole genome shotgun (WGS) entry which is preliminary data.</text>
</comment>
<dbReference type="Gene3D" id="3.30.420.340">
    <property type="entry name" value="UvrC, RNAse H endonuclease domain"/>
    <property type="match status" value="1"/>
</dbReference>